<dbReference type="InterPro" id="IPR045851">
    <property type="entry name" value="AMP-bd_C_sf"/>
</dbReference>
<dbReference type="Proteomes" id="UP000330809">
    <property type="component" value="Unassembled WGS sequence"/>
</dbReference>
<evidence type="ECO:0000313" key="7">
    <source>
        <dbReference type="Proteomes" id="UP000330809"/>
    </source>
</evidence>
<dbReference type="GO" id="GO:0005886">
    <property type="term" value="C:plasma membrane"/>
    <property type="evidence" value="ECO:0007669"/>
    <property type="project" value="TreeGrafter"/>
</dbReference>
<dbReference type="InterPro" id="IPR042099">
    <property type="entry name" value="ANL_N_sf"/>
</dbReference>
<dbReference type="PANTHER" id="PTHR43107">
    <property type="entry name" value="LONG-CHAIN FATTY ACID TRANSPORT PROTEIN"/>
    <property type="match status" value="1"/>
</dbReference>
<dbReference type="Gene3D" id="3.40.50.12780">
    <property type="entry name" value="N-terminal domain of ligase-like"/>
    <property type="match status" value="1"/>
</dbReference>
<gene>
    <name evidence="6" type="ORF">NCTC10754_02857</name>
</gene>
<protein>
    <submittedName>
        <fullName evidence="6">Long-chain-acyl-CoA synthetase</fullName>
        <ecNumber evidence="6">6.2.1.3</ecNumber>
    </submittedName>
</protein>
<proteinExistence type="inferred from homology"/>
<evidence type="ECO:0000313" key="6">
    <source>
        <dbReference type="EMBL" id="VFB20243.1"/>
    </source>
</evidence>
<dbReference type="Pfam" id="PF00501">
    <property type="entry name" value="AMP-binding"/>
    <property type="match status" value="1"/>
</dbReference>
<organism evidence="6 7">
    <name type="scientific">Pseudomonas fragi</name>
    <dbReference type="NCBI Taxonomy" id="296"/>
    <lineage>
        <taxon>Bacteria</taxon>
        <taxon>Pseudomonadati</taxon>
        <taxon>Pseudomonadota</taxon>
        <taxon>Gammaproteobacteria</taxon>
        <taxon>Pseudomonadales</taxon>
        <taxon>Pseudomonadaceae</taxon>
        <taxon>Pseudomonas</taxon>
    </lineage>
</organism>
<dbReference type="EC" id="6.2.1.3" evidence="6"/>
<keyword evidence="4" id="KW-0067">ATP-binding</keyword>
<dbReference type="FunFam" id="3.30.300.30:FF:000002">
    <property type="entry name" value="Long-chain fatty acid transport protein 1"/>
    <property type="match status" value="1"/>
</dbReference>
<dbReference type="GO" id="GO:0005524">
    <property type="term" value="F:ATP binding"/>
    <property type="evidence" value="ECO:0007669"/>
    <property type="project" value="UniProtKB-KW"/>
</dbReference>
<dbReference type="GO" id="GO:0044539">
    <property type="term" value="P:long-chain fatty acid import into cell"/>
    <property type="evidence" value="ECO:0007669"/>
    <property type="project" value="TreeGrafter"/>
</dbReference>
<dbReference type="GO" id="GO:0004467">
    <property type="term" value="F:long-chain fatty acid-CoA ligase activity"/>
    <property type="evidence" value="ECO:0007669"/>
    <property type="project" value="UniProtKB-EC"/>
</dbReference>
<comment type="similarity">
    <text evidence="1">Belongs to the ATP-dependent AMP-binding enzyme family.</text>
</comment>
<dbReference type="Gene3D" id="3.30.300.30">
    <property type="match status" value="1"/>
</dbReference>
<dbReference type="InterPro" id="IPR020845">
    <property type="entry name" value="AMP-binding_CS"/>
</dbReference>
<reference evidence="6 7" key="1">
    <citation type="submission" date="2019-02" db="EMBL/GenBank/DDBJ databases">
        <authorList>
            <consortium name="Pathogen Informatics"/>
        </authorList>
    </citation>
    <scope>NUCLEOTIDE SEQUENCE [LARGE SCALE GENOMIC DNA]</scope>
    <source>
        <strain evidence="6 7">3012STDY7103891</strain>
    </source>
</reference>
<evidence type="ECO:0000259" key="5">
    <source>
        <dbReference type="Pfam" id="PF00501"/>
    </source>
</evidence>
<keyword evidence="3" id="KW-0547">Nucleotide-binding</keyword>
<evidence type="ECO:0000256" key="2">
    <source>
        <dbReference type="ARBA" id="ARBA00022598"/>
    </source>
</evidence>
<dbReference type="PANTHER" id="PTHR43107:SF15">
    <property type="entry name" value="FATTY ACID TRANSPORT PROTEIN 3, ISOFORM A"/>
    <property type="match status" value="1"/>
</dbReference>
<dbReference type="PROSITE" id="PS00455">
    <property type="entry name" value="AMP_BINDING"/>
    <property type="match status" value="1"/>
</dbReference>
<dbReference type="NCBIfam" id="NF006134">
    <property type="entry name" value="PRK08279.1"/>
    <property type="match status" value="1"/>
</dbReference>
<dbReference type="SUPFAM" id="SSF56801">
    <property type="entry name" value="Acetyl-CoA synthetase-like"/>
    <property type="match status" value="1"/>
</dbReference>
<dbReference type="EMBL" id="CAACYJ010000035">
    <property type="protein sequence ID" value="VFB20243.1"/>
    <property type="molecule type" value="Genomic_DNA"/>
</dbReference>
<dbReference type="InterPro" id="IPR000873">
    <property type="entry name" value="AMP-dep_synth/lig_dom"/>
</dbReference>
<evidence type="ECO:0000256" key="1">
    <source>
        <dbReference type="ARBA" id="ARBA00006432"/>
    </source>
</evidence>
<dbReference type="GO" id="GO:0005324">
    <property type="term" value="F:long-chain fatty acid transmembrane transporter activity"/>
    <property type="evidence" value="ECO:0007669"/>
    <property type="project" value="TreeGrafter"/>
</dbReference>
<sequence length="620" mass="68796">MNDMSRISTLTAVRQQPVPRDQTQALLDLRSAASGQIKPADLYTLADRLEGQARAFPDRPFLIDGEQRVSYAAVEAQANRMAHVFYAKGLRPGDVCAIAMENRPQFFYSWFGLVKLGVVVAFINTQVSGKPLVHALQSTAARAVVVGEECLANLLGTQGLPDVPLWLVNDALNPFDGELPAIVDIDFEQHVAAAPATVFARDVRAAITAETTTLLIFTSGTTGLPKAARYSHMRWLSSGDVMEVTLGATCEDVFYCCLPLYHGAAATSVTSTALCAGASIVLRRKFSVREFWPDVRRNRITVFQYIGEICRYLLNQPVVTGEREHSLRHMLGAGLTPESWQRWLERFGPIQVFEGWGATEANANLINVDNYVGSCGRVPDWSRTNLRLVRYDVESDSHPRDANGFYQLCQPGEIGEAMGFIVDHPQIGGGRFEGYTSTAASESKIRRDVFQRGDAYWSSGDLLRYDDDGYFYFVDRIGDTFRWKSENVSTLEVADTLSDMPGLELINVYGVQVPEHEGRAGMAAILMQPGHSFDPQAFYELTQTRLPRYAAPVFVRVTLAADLTSTFKLRKVDLQRQGYAPQLFADPLFVRDESSRTYQPYSLQVLARNGLLPFAGAGHE</sequence>
<evidence type="ECO:0000256" key="4">
    <source>
        <dbReference type="ARBA" id="ARBA00022840"/>
    </source>
</evidence>
<evidence type="ECO:0000256" key="3">
    <source>
        <dbReference type="ARBA" id="ARBA00022741"/>
    </source>
</evidence>
<feature type="domain" description="AMP-dependent synthetase/ligase" evidence="5">
    <location>
        <begin position="50"/>
        <end position="378"/>
    </location>
</feature>
<accession>A0A449ILF4</accession>
<dbReference type="RefSeq" id="WP_133144528.1">
    <property type="nucleotide sequence ID" value="NZ_CAACYJ010000035.1"/>
</dbReference>
<name>A0A449ILF4_PSEFR</name>
<keyword evidence="2 6" id="KW-0436">Ligase</keyword>
<dbReference type="AlphaFoldDB" id="A0A449ILF4"/>